<sequence>MLRRLGTANIQLHTKDLDMKLRESIYGGDPSNNNISSIIKGKINYNRNSREFEFAKKNNDIYKILNVASGIKAFGILQMLINGNFMDSRSLLIIDEPEVHLHPKWQLEYVKVIVEICKIYDSKVIITTHSPYIVDAFETYSKENTEFYTSIRNEDGSYNIEKVDNMDIIYKKLHEPFLKLEKDSLRDFEW</sequence>
<dbReference type="Pfam" id="PF13175">
    <property type="entry name" value="AAA_15"/>
    <property type="match status" value="1"/>
</dbReference>
<evidence type="ECO:0000313" key="2">
    <source>
        <dbReference type="EMBL" id="OUT19068.1"/>
    </source>
</evidence>
<dbReference type="PANTHER" id="PTHR43581:SF2">
    <property type="entry name" value="EXCINUCLEASE ATPASE SUBUNIT"/>
    <property type="match status" value="1"/>
</dbReference>
<dbReference type="EMBL" id="NDYR01000006">
    <property type="protein sequence ID" value="OUT19068.1"/>
    <property type="molecule type" value="Genomic_DNA"/>
</dbReference>
<dbReference type="PANTHER" id="PTHR43581">
    <property type="entry name" value="ATP/GTP PHOSPHATASE"/>
    <property type="match status" value="1"/>
</dbReference>
<dbReference type="AlphaFoldDB" id="A0A1Y5NDU9"/>
<comment type="caution">
    <text evidence="2">The sequence shown here is derived from an EMBL/GenBank/DDBJ whole genome shotgun (WGS) entry which is preliminary data.</text>
</comment>
<name>A0A1Y5NDU9_9BACT</name>
<dbReference type="InterPro" id="IPR027417">
    <property type="entry name" value="P-loop_NTPase"/>
</dbReference>
<protein>
    <recommendedName>
        <fullName evidence="1">Endonuclease GajA/Old nuclease/RecF-like AAA domain-containing protein</fullName>
    </recommendedName>
</protein>
<evidence type="ECO:0000313" key="3">
    <source>
        <dbReference type="Proteomes" id="UP000196534"/>
    </source>
</evidence>
<dbReference type="SUPFAM" id="SSF52540">
    <property type="entry name" value="P-loop containing nucleoside triphosphate hydrolases"/>
    <property type="match status" value="1"/>
</dbReference>
<organism evidence="2 3">
    <name type="scientific">Campylobacter concisus</name>
    <dbReference type="NCBI Taxonomy" id="199"/>
    <lineage>
        <taxon>Bacteria</taxon>
        <taxon>Pseudomonadati</taxon>
        <taxon>Campylobacterota</taxon>
        <taxon>Epsilonproteobacteria</taxon>
        <taxon>Campylobacterales</taxon>
        <taxon>Campylobacteraceae</taxon>
        <taxon>Campylobacter</taxon>
    </lineage>
</organism>
<accession>A0A1Y5NDU9</accession>
<feature type="domain" description="Endonuclease GajA/Old nuclease/RecF-like AAA" evidence="1">
    <location>
        <begin position="15"/>
        <end position="134"/>
    </location>
</feature>
<reference evidence="2 3" key="1">
    <citation type="submission" date="2017-04" db="EMBL/GenBank/DDBJ databases">
        <title>Complete genome of Campylobacter concisus ATCC 33237T and draft genomes for an additional eight well characterized C. concisus strains.</title>
        <authorList>
            <person name="Cornelius A.J."/>
            <person name="Miller W.G."/>
            <person name="Lastovica A.J."/>
            <person name="On S.L."/>
            <person name="French N.P."/>
            <person name="Vandenberg O."/>
            <person name="Biggs P.J."/>
        </authorList>
    </citation>
    <scope>NUCLEOTIDE SEQUENCE [LARGE SCALE GENOMIC DNA]</scope>
    <source>
        <strain evidence="2 3">Lasto205.94</strain>
    </source>
</reference>
<dbReference type="InterPro" id="IPR051396">
    <property type="entry name" value="Bact_Antivir_Def_Nuclease"/>
</dbReference>
<gene>
    <name evidence="2" type="ORF">B9N61_02560</name>
</gene>
<dbReference type="InterPro" id="IPR041685">
    <property type="entry name" value="AAA_GajA/Old/RecF-like"/>
</dbReference>
<evidence type="ECO:0000259" key="1">
    <source>
        <dbReference type="Pfam" id="PF13175"/>
    </source>
</evidence>
<dbReference type="Proteomes" id="UP000196534">
    <property type="component" value="Unassembled WGS sequence"/>
</dbReference>
<dbReference type="Gene3D" id="3.40.50.300">
    <property type="entry name" value="P-loop containing nucleotide triphosphate hydrolases"/>
    <property type="match status" value="1"/>
</dbReference>
<proteinExistence type="predicted"/>